<evidence type="ECO:0000256" key="1">
    <source>
        <dbReference type="ARBA" id="ARBA00004167"/>
    </source>
</evidence>
<name>A0ABU9X9N1_9GAMM</name>
<dbReference type="Pfam" id="PF07963">
    <property type="entry name" value="N_methyl"/>
    <property type="match status" value="1"/>
</dbReference>
<evidence type="ECO:0000256" key="6">
    <source>
        <dbReference type="SAM" id="MobiDB-lite"/>
    </source>
</evidence>
<evidence type="ECO:0000256" key="7">
    <source>
        <dbReference type="SAM" id="Phobius"/>
    </source>
</evidence>
<feature type="compositionally biased region" description="Polar residues" evidence="6">
    <location>
        <begin position="166"/>
        <end position="176"/>
    </location>
</feature>
<keyword evidence="9" id="KW-1185">Reference proteome</keyword>
<evidence type="ECO:0000313" key="9">
    <source>
        <dbReference type="Proteomes" id="UP001461960"/>
    </source>
</evidence>
<comment type="caution">
    <text evidence="8">The sequence shown here is derived from an EMBL/GenBank/DDBJ whole genome shotgun (WGS) entry which is preliminary data.</text>
</comment>
<dbReference type="EMBL" id="JBDGHN010000002">
    <property type="protein sequence ID" value="MEN2751426.1"/>
    <property type="molecule type" value="Genomic_DNA"/>
</dbReference>
<comment type="subcellular location">
    <subcellularLocation>
        <location evidence="1">Membrane</location>
        <topology evidence="1">Single-pass membrane protein</topology>
    </subcellularLocation>
</comment>
<evidence type="ECO:0000313" key="8">
    <source>
        <dbReference type="EMBL" id="MEN2751426.1"/>
    </source>
</evidence>
<dbReference type="InterPro" id="IPR045584">
    <property type="entry name" value="Pilin-like"/>
</dbReference>
<keyword evidence="3 7" id="KW-0812">Transmembrane</keyword>
<feature type="transmembrane region" description="Helical" evidence="7">
    <location>
        <begin position="80"/>
        <end position="103"/>
    </location>
</feature>
<sequence>MPITAKTQSSSVIEHAFCPPKYKLFDLDNDSAIKLRHCYRNSPMHSQESYFQTKHLQALPNQALSSKTVLPILARSQTGFTLVEIMVVMVILSIFAGMIAVSVGSSESRKNRAFYEHLTDSLSYVRLLAAERMQPMGLSLQADKQGQVTPVIMSLSNPYIGYQTQSVTPNGDSTPKNAMELSADLSGMSGDNDDNPPTPSWEREKEVTLPEMPDGVSLSIQSLQANNTSGLESTQILQPWFNGQAVPQVLWFGTGQATPVTIEVRHQSRLVGEVITIMPDGSMTIGQGL</sequence>
<dbReference type="PROSITE" id="PS00409">
    <property type="entry name" value="PROKAR_NTER_METHYL"/>
    <property type="match status" value="1"/>
</dbReference>
<evidence type="ECO:0000256" key="2">
    <source>
        <dbReference type="ARBA" id="ARBA00022481"/>
    </source>
</evidence>
<evidence type="ECO:0000256" key="4">
    <source>
        <dbReference type="ARBA" id="ARBA00022989"/>
    </source>
</evidence>
<dbReference type="Gene3D" id="3.30.700.10">
    <property type="entry name" value="Glycoprotein, Type 4 Pilin"/>
    <property type="match status" value="1"/>
</dbReference>
<dbReference type="SUPFAM" id="SSF54523">
    <property type="entry name" value="Pili subunits"/>
    <property type="match status" value="1"/>
</dbReference>
<feature type="region of interest" description="Disordered" evidence="6">
    <location>
        <begin position="166"/>
        <end position="203"/>
    </location>
</feature>
<dbReference type="Proteomes" id="UP001461960">
    <property type="component" value="Unassembled WGS sequence"/>
</dbReference>
<evidence type="ECO:0000256" key="3">
    <source>
        <dbReference type="ARBA" id="ARBA00022692"/>
    </source>
</evidence>
<dbReference type="NCBIfam" id="TIGR02532">
    <property type="entry name" value="IV_pilin_GFxxxE"/>
    <property type="match status" value="1"/>
</dbReference>
<proteinExistence type="predicted"/>
<keyword evidence="2" id="KW-0488">Methylation</keyword>
<organism evidence="8 9">
    <name type="scientific">Psychrobacter saeujeotis</name>
    <dbReference type="NCBI Taxonomy" id="3143436"/>
    <lineage>
        <taxon>Bacteria</taxon>
        <taxon>Pseudomonadati</taxon>
        <taxon>Pseudomonadota</taxon>
        <taxon>Gammaproteobacteria</taxon>
        <taxon>Moraxellales</taxon>
        <taxon>Moraxellaceae</taxon>
        <taxon>Psychrobacter</taxon>
    </lineage>
</organism>
<gene>
    <name evidence="8" type="ORF">AAIR29_07235</name>
</gene>
<evidence type="ECO:0000256" key="5">
    <source>
        <dbReference type="ARBA" id="ARBA00023136"/>
    </source>
</evidence>
<dbReference type="InterPro" id="IPR002416">
    <property type="entry name" value="T2SS_protein-GspH"/>
</dbReference>
<dbReference type="InterPro" id="IPR012902">
    <property type="entry name" value="N_methyl_site"/>
</dbReference>
<reference evidence="8 9" key="1">
    <citation type="submission" date="2024-05" db="EMBL/GenBank/DDBJ databases">
        <authorList>
            <person name="Kim H.-Y."/>
            <person name="Kim E."/>
            <person name="Cai Y."/>
            <person name="Yang S.-M."/>
            <person name="Lee W."/>
        </authorList>
    </citation>
    <scope>NUCLEOTIDE SEQUENCE [LARGE SCALE GENOMIC DNA]</scope>
    <source>
        <strain evidence="8 9">FBL11</strain>
    </source>
</reference>
<protein>
    <submittedName>
        <fullName evidence="8">Type II secretion system protein</fullName>
    </submittedName>
</protein>
<dbReference type="PRINTS" id="PR00885">
    <property type="entry name" value="BCTERIALGSPH"/>
</dbReference>
<keyword evidence="4 7" id="KW-1133">Transmembrane helix</keyword>
<keyword evidence="5 7" id="KW-0472">Membrane</keyword>
<dbReference type="RefSeq" id="WP_299219411.1">
    <property type="nucleotide sequence ID" value="NZ_JBDGHN010000002.1"/>
</dbReference>
<accession>A0ABU9X9N1</accession>